<comment type="caution">
    <text evidence="8">The sequence shown here is derived from an EMBL/GenBank/DDBJ whole genome shotgun (WGS) entry which is preliminary data.</text>
</comment>
<evidence type="ECO:0000313" key="8">
    <source>
        <dbReference type="EMBL" id="KAI5084671.1"/>
    </source>
</evidence>
<comment type="subcellular location">
    <subcellularLocation>
        <location evidence="1">Endomembrane system</location>
        <topology evidence="1">Multi-pass membrane protein</topology>
    </subcellularLocation>
</comment>
<evidence type="ECO:0000256" key="1">
    <source>
        <dbReference type="ARBA" id="ARBA00004127"/>
    </source>
</evidence>
<keyword evidence="4 7" id="KW-1133">Transmembrane helix</keyword>
<reference evidence="8" key="1">
    <citation type="submission" date="2021-01" db="EMBL/GenBank/DDBJ databases">
        <title>Adiantum capillus-veneris genome.</title>
        <authorList>
            <person name="Fang Y."/>
            <person name="Liao Q."/>
        </authorList>
    </citation>
    <scope>NUCLEOTIDE SEQUENCE</scope>
    <source>
        <strain evidence="8">H3</strain>
        <tissue evidence="8">Leaf</tissue>
    </source>
</reference>
<evidence type="ECO:0000256" key="2">
    <source>
        <dbReference type="ARBA" id="ARBA00022692"/>
    </source>
</evidence>
<evidence type="ECO:0000256" key="4">
    <source>
        <dbReference type="ARBA" id="ARBA00022989"/>
    </source>
</evidence>
<evidence type="ECO:0000313" key="9">
    <source>
        <dbReference type="Proteomes" id="UP000886520"/>
    </source>
</evidence>
<comment type="similarity">
    <text evidence="6">Belongs to the DESIGUAL family.</text>
</comment>
<dbReference type="EMBL" id="JABFUD020000001">
    <property type="protein sequence ID" value="KAI5084671.1"/>
    <property type="molecule type" value="Genomic_DNA"/>
</dbReference>
<keyword evidence="3" id="KW-0732">Signal</keyword>
<name>A0A9D4ZSN5_ADICA</name>
<organism evidence="8 9">
    <name type="scientific">Adiantum capillus-veneris</name>
    <name type="common">Maidenhair fern</name>
    <dbReference type="NCBI Taxonomy" id="13818"/>
    <lineage>
        <taxon>Eukaryota</taxon>
        <taxon>Viridiplantae</taxon>
        <taxon>Streptophyta</taxon>
        <taxon>Embryophyta</taxon>
        <taxon>Tracheophyta</taxon>
        <taxon>Polypodiopsida</taxon>
        <taxon>Polypodiidae</taxon>
        <taxon>Polypodiales</taxon>
        <taxon>Pteridineae</taxon>
        <taxon>Pteridaceae</taxon>
        <taxon>Vittarioideae</taxon>
        <taxon>Adiantum</taxon>
    </lineage>
</organism>
<dbReference type="InterPro" id="IPR009606">
    <property type="entry name" value="DEAL/Modifying_wall_lignin1/2"/>
</dbReference>
<dbReference type="AlphaFoldDB" id="A0A9D4ZSN5"/>
<feature type="transmembrane region" description="Helical" evidence="7">
    <location>
        <begin position="6"/>
        <end position="25"/>
    </location>
</feature>
<dbReference type="Proteomes" id="UP000886520">
    <property type="component" value="Chromosome 1"/>
</dbReference>
<dbReference type="GO" id="GO:0012505">
    <property type="term" value="C:endomembrane system"/>
    <property type="evidence" value="ECO:0007669"/>
    <property type="project" value="UniProtKB-SubCell"/>
</dbReference>
<evidence type="ECO:0000256" key="5">
    <source>
        <dbReference type="ARBA" id="ARBA00023136"/>
    </source>
</evidence>
<evidence type="ECO:0000256" key="3">
    <source>
        <dbReference type="ARBA" id="ARBA00022729"/>
    </source>
</evidence>
<dbReference type="Pfam" id="PF06749">
    <property type="entry name" value="DUF1218"/>
    <property type="match status" value="1"/>
</dbReference>
<gene>
    <name evidence="8" type="ORF">GOP47_0000840</name>
</gene>
<proteinExistence type="inferred from homology"/>
<dbReference type="InterPro" id="IPR052222">
    <property type="entry name" value="DESIGUAL"/>
</dbReference>
<feature type="transmembrane region" description="Helical" evidence="7">
    <location>
        <begin position="90"/>
        <end position="115"/>
    </location>
</feature>
<dbReference type="OrthoDB" id="2015495at2759"/>
<feature type="transmembrane region" description="Helical" evidence="7">
    <location>
        <begin position="51"/>
        <end position="70"/>
    </location>
</feature>
<keyword evidence="2 7" id="KW-0812">Transmembrane</keyword>
<keyword evidence="9" id="KW-1185">Reference proteome</keyword>
<sequence length="164" mass="18059">MGASTFVIIIIFVLDLIAFGLGIGAEQRRAEGKYVTDDPSDYQWCQYSSDIATGLATGALLFLLTSQVLVLGATRCLCCGNSLKPGAARAFAVIFFILNWLSFLVAEICFLAGAVQNAKHIRYFSSIQHKKEDLGRISTTTGVRQAVPWSLRFRNRHNCAEHII</sequence>
<accession>A0A9D4ZSN5</accession>
<protein>
    <submittedName>
        <fullName evidence="8">Uncharacterized protein</fullName>
    </submittedName>
</protein>
<dbReference type="PANTHER" id="PTHR31769">
    <property type="entry name" value="OS07G0462200 PROTEIN-RELATED"/>
    <property type="match status" value="1"/>
</dbReference>
<keyword evidence="5 7" id="KW-0472">Membrane</keyword>
<evidence type="ECO:0000256" key="6">
    <source>
        <dbReference type="ARBA" id="ARBA00029467"/>
    </source>
</evidence>
<evidence type="ECO:0000256" key="7">
    <source>
        <dbReference type="SAM" id="Phobius"/>
    </source>
</evidence>